<dbReference type="PANTHER" id="PTHR47959:SF1">
    <property type="entry name" value="ATP-DEPENDENT RNA HELICASE DBPA"/>
    <property type="match status" value="1"/>
</dbReference>
<dbReference type="PROSITE" id="PS51194">
    <property type="entry name" value="HELICASE_CTER"/>
    <property type="match status" value="1"/>
</dbReference>
<evidence type="ECO:0000313" key="8">
    <source>
        <dbReference type="Proteomes" id="UP000220797"/>
    </source>
</evidence>
<dbReference type="OMA" id="QIYEVAQ"/>
<evidence type="ECO:0000256" key="3">
    <source>
        <dbReference type="ARBA" id="ARBA00022806"/>
    </source>
</evidence>
<dbReference type="GO" id="GO:0005524">
    <property type="term" value="F:ATP binding"/>
    <property type="evidence" value="ECO:0007669"/>
    <property type="project" value="UniProtKB-KW"/>
</dbReference>
<comment type="caution">
    <text evidence="7">The sequence shown here is derived from an EMBL/GenBank/DDBJ whole genome shotgun (WGS) entry which is preliminary data.</text>
</comment>
<dbReference type="Gene3D" id="3.40.50.300">
    <property type="entry name" value="P-loop containing nucleotide triphosphate hydrolases"/>
    <property type="match status" value="2"/>
</dbReference>
<dbReference type="GO" id="GO:0003724">
    <property type="term" value="F:RNA helicase activity"/>
    <property type="evidence" value="ECO:0007669"/>
    <property type="project" value="TreeGrafter"/>
</dbReference>
<organism evidence="7 8">
    <name type="scientific">Plasmodium gallinaceum</name>
    <dbReference type="NCBI Taxonomy" id="5849"/>
    <lineage>
        <taxon>Eukaryota</taxon>
        <taxon>Sar</taxon>
        <taxon>Alveolata</taxon>
        <taxon>Apicomplexa</taxon>
        <taxon>Aconoidasida</taxon>
        <taxon>Haemosporida</taxon>
        <taxon>Plasmodiidae</taxon>
        <taxon>Plasmodium</taxon>
        <taxon>Plasmodium (Haemamoeba)</taxon>
    </lineage>
</organism>
<evidence type="ECO:0000259" key="6">
    <source>
        <dbReference type="PROSITE" id="PS51194"/>
    </source>
</evidence>
<reference evidence="7" key="1">
    <citation type="submission" date="2015-04" db="EMBL/GenBank/DDBJ databases">
        <authorList>
            <consortium name="Pathogen Informatics"/>
        </authorList>
    </citation>
    <scope>NUCLEOTIDE SEQUENCE [LARGE SCALE GENOMIC DNA]</scope>
    <source>
        <strain evidence="7">8A</strain>
    </source>
</reference>
<evidence type="ECO:0000313" key="7">
    <source>
        <dbReference type="EMBL" id="CRG97045.1"/>
    </source>
</evidence>
<dbReference type="GeneID" id="39733158"/>
<dbReference type="RefSeq" id="XP_028529848.1">
    <property type="nucleotide sequence ID" value="XM_028673391.1"/>
</dbReference>
<dbReference type="InterPro" id="IPR050079">
    <property type="entry name" value="DEAD_box_RNA_helicase"/>
</dbReference>
<evidence type="ECO:0000259" key="5">
    <source>
        <dbReference type="PROSITE" id="PS51192"/>
    </source>
</evidence>
<dbReference type="EMBL" id="CVMV01000083">
    <property type="protein sequence ID" value="CRG97045.1"/>
    <property type="molecule type" value="Genomic_DNA"/>
</dbReference>
<dbReference type="Pfam" id="PF00270">
    <property type="entry name" value="DEAD"/>
    <property type="match status" value="1"/>
</dbReference>
<dbReference type="GO" id="GO:0003676">
    <property type="term" value="F:nucleic acid binding"/>
    <property type="evidence" value="ECO:0007669"/>
    <property type="project" value="InterPro"/>
</dbReference>
<feature type="domain" description="Helicase ATP-binding" evidence="5">
    <location>
        <begin position="87"/>
        <end position="268"/>
    </location>
</feature>
<dbReference type="OrthoDB" id="1191041at2759"/>
<keyword evidence="8" id="KW-1185">Reference proteome</keyword>
<keyword evidence="1" id="KW-0547">Nucleotide-binding</keyword>
<dbReference type="InterPro" id="IPR001650">
    <property type="entry name" value="Helicase_C-like"/>
</dbReference>
<dbReference type="PROSITE" id="PS51192">
    <property type="entry name" value="HELICASE_ATP_BIND_1"/>
    <property type="match status" value="1"/>
</dbReference>
<dbReference type="SMART" id="SM00487">
    <property type="entry name" value="DEXDc"/>
    <property type="match status" value="1"/>
</dbReference>
<accession>A0A1J1H180</accession>
<dbReference type="GO" id="GO:0005829">
    <property type="term" value="C:cytosol"/>
    <property type="evidence" value="ECO:0007669"/>
    <property type="project" value="TreeGrafter"/>
</dbReference>
<keyword evidence="3 7" id="KW-0347">Helicase</keyword>
<evidence type="ECO:0000256" key="4">
    <source>
        <dbReference type="ARBA" id="ARBA00022840"/>
    </source>
</evidence>
<keyword evidence="2" id="KW-0378">Hydrolase</keyword>
<dbReference type="VEuPathDB" id="PlasmoDB:PGAL8A_00462500"/>
<dbReference type="Pfam" id="PF00271">
    <property type="entry name" value="Helicase_C"/>
    <property type="match status" value="1"/>
</dbReference>
<dbReference type="CDD" id="cd00268">
    <property type="entry name" value="DEADc"/>
    <property type="match status" value="1"/>
</dbReference>
<proteinExistence type="predicted"/>
<dbReference type="SUPFAM" id="SSF52540">
    <property type="entry name" value="P-loop containing nucleoside triphosphate hydrolases"/>
    <property type="match status" value="2"/>
</dbReference>
<name>A0A1J1H180_PLAGA</name>
<dbReference type="PANTHER" id="PTHR47959">
    <property type="entry name" value="ATP-DEPENDENT RNA HELICASE RHLE-RELATED"/>
    <property type="match status" value="1"/>
</dbReference>
<dbReference type="InterPro" id="IPR027417">
    <property type="entry name" value="P-loop_NTPase"/>
</dbReference>
<sequence>MTNMIKNNKDKIKLKAKAVDKSKMKVKEKKKKRKEKNQVKNEKFDELFDKSNNFLNFDNVLLDVRLRKSLLYLFKFKHPTKIQKLSIPYILKGNDVIINSKTGSGKTMAYLIPSIQNLIKLNLNEKEHLKFFYKCIIISPTEELCLQIYEVAQKLCVYLKDIISINHNINRKFYEHPTILVSTPKNLCNYIIEKKKKNNLDILMNLKVLIIDEADVLHTEEFQKYMNKLTNYLPKSFSKKYQIIMASATLKKSIIEKTNLFLHKPIYLNIEEEIDNIIEKKEKKQKFKGKSFYYIYEDELTKYIYLFNLIKDKMIQYKSIIFTNTIRDAYKIKIFLTYFNISSSILNPNHPILIRQNIIVAFNNSKFYFLICPQYEKNTFENIKNKNNLVEQIKLNEQIFTEDNDNTDETYSIDENNEDNENYSKDENIMDNEYNSDGGIIEYKVDCDTENNSNDEIYSDDENEINSKNNSHNEEKDFLYSRGLDFYDVKCVVNFDMPLDEETFLHRIGRTCRLNNKGISISFINKDSVLEKDILNRIADKNICFMIKKDMEFSNVEKFRYRVESTLNKCTNKKIKLYIQKEILYQSLKSKQLKEFFNSHINEKKKISKIVRQFNKTIIPQKLIKDRNESIFLNKSKTNNKLIKKGDKEQNKLYSLKKNSGFIITEKGYEEQLSKEPKTEVADPSKLPPLCGRKLKKYIYVKYIKKNKKKNIYKNKKIKKNKFRKK</sequence>
<evidence type="ECO:0000256" key="2">
    <source>
        <dbReference type="ARBA" id="ARBA00022801"/>
    </source>
</evidence>
<protein>
    <submittedName>
        <fullName evidence="7">DEAD/DEAH box ATP-dependent RNA helicase, putative</fullName>
    </submittedName>
</protein>
<dbReference type="InterPro" id="IPR011545">
    <property type="entry name" value="DEAD/DEAH_box_helicase_dom"/>
</dbReference>
<evidence type="ECO:0000256" key="1">
    <source>
        <dbReference type="ARBA" id="ARBA00022741"/>
    </source>
</evidence>
<dbReference type="AlphaFoldDB" id="A0A1J1H180"/>
<dbReference type="Proteomes" id="UP000220797">
    <property type="component" value="Unassembled WGS sequence"/>
</dbReference>
<dbReference type="InterPro" id="IPR044742">
    <property type="entry name" value="DEAD/DEAH_RhlB"/>
</dbReference>
<dbReference type="SMART" id="SM00490">
    <property type="entry name" value="HELICc"/>
    <property type="match status" value="1"/>
</dbReference>
<dbReference type="GO" id="GO:0016787">
    <property type="term" value="F:hydrolase activity"/>
    <property type="evidence" value="ECO:0007669"/>
    <property type="project" value="UniProtKB-KW"/>
</dbReference>
<dbReference type="InterPro" id="IPR014001">
    <property type="entry name" value="Helicase_ATP-bd"/>
</dbReference>
<gene>
    <name evidence="7" type="ORF">PGAL8A_00462500</name>
</gene>
<keyword evidence="4" id="KW-0067">ATP-binding</keyword>
<feature type="domain" description="Helicase C-terminal" evidence="6">
    <location>
        <begin position="389"/>
        <end position="557"/>
    </location>
</feature>